<feature type="region of interest" description="Disordered" evidence="5">
    <location>
        <begin position="547"/>
        <end position="596"/>
    </location>
</feature>
<dbReference type="Gramene" id="PSS08102">
    <property type="protein sequence ID" value="PSS08102"/>
    <property type="gene ID" value="CEY00_Acc18471"/>
</dbReference>
<reference evidence="8" key="2">
    <citation type="journal article" date="2018" name="BMC Genomics">
        <title>A manually annotated Actinidia chinensis var. chinensis (kiwifruit) genome highlights the challenges associated with draft genomes and gene prediction in plants.</title>
        <authorList>
            <person name="Pilkington S.M."/>
            <person name="Crowhurst R."/>
            <person name="Hilario E."/>
            <person name="Nardozza S."/>
            <person name="Fraser L."/>
            <person name="Peng Y."/>
            <person name="Gunaseelan K."/>
            <person name="Simpson R."/>
            <person name="Tahir J."/>
            <person name="Deroles S.C."/>
            <person name="Templeton K."/>
            <person name="Luo Z."/>
            <person name="Davy M."/>
            <person name="Cheng C."/>
            <person name="McNeilage M."/>
            <person name="Scaglione D."/>
            <person name="Liu Y."/>
            <person name="Zhang Q."/>
            <person name="Datson P."/>
            <person name="De Silva N."/>
            <person name="Gardiner S.E."/>
            <person name="Bassett H."/>
            <person name="Chagne D."/>
            <person name="McCallum J."/>
            <person name="Dzierzon H."/>
            <person name="Deng C."/>
            <person name="Wang Y.Y."/>
            <person name="Barron L."/>
            <person name="Manako K."/>
            <person name="Bowen J."/>
            <person name="Foster T.M."/>
            <person name="Erridge Z.A."/>
            <person name="Tiffin H."/>
            <person name="Waite C.N."/>
            <person name="Davies K.M."/>
            <person name="Grierson E.P."/>
            <person name="Laing W.A."/>
            <person name="Kirk R."/>
            <person name="Chen X."/>
            <person name="Wood M."/>
            <person name="Montefiori M."/>
            <person name="Brummell D.A."/>
            <person name="Schwinn K.E."/>
            <person name="Catanach A."/>
            <person name="Fullerton C."/>
            <person name="Li D."/>
            <person name="Meiyalaghan S."/>
            <person name="Nieuwenhuizen N."/>
            <person name="Read N."/>
            <person name="Prakash R."/>
            <person name="Hunter D."/>
            <person name="Zhang H."/>
            <person name="McKenzie M."/>
            <person name="Knabel M."/>
            <person name="Harris A."/>
            <person name="Allan A.C."/>
            <person name="Gleave A."/>
            <person name="Chen A."/>
            <person name="Janssen B.J."/>
            <person name="Plunkett B."/>
            <person name="Ampomah-Dwamena C."/>
            <person name="Voogd C."/>
            <person name="Leif D."/>
            <person name="Lafferty D."/>
            <person name="Souleyre E.J.F."/>
            <person name="Varkonyi-Gasic E."/>
            <person name="Gambi F."/>
            <person name="Hanley J."/>
            <person name="Yao J.L."/>
            <person name="Cheung J."/>
            <person name="David K.M."/>
            <person name="Warren B."/>
            <person name="Marsh K."/>
            <person name="Snowden K.C."/>
            <person name="Lin-Wang K."/>
            <person name="Brian L."/>
            <person name="Martinez-Sanchez M."/>
            <person name="Wang M."/>
            <person name="Ileperuma N."/>
            <person name="Macnee N."/>
            <person name="Campin R."/>
            <person name="McAtee P."/>
            <person name="Drummond R.S.M."/>
            <person name="Espley R.V."/>
            <person name="Ireland H.S."/>
            <person name="Wu R."/>
            <person name="Atkinson R.G."/>
            <person name="Karunairetnam S."/>
            <person name="Bulley S."/>
            <person name="Chunkath S."/>
            <person name="Hanley Z."/>
            <person name="Storey R."/>
            <person name="Thrimawithana A.H."/>
            <person name="Thomson S."/>
            <person name="David C."/>
            <person name="Testolin R."/>
            <person name="Huang H."/>
            <person name="Hellens R.P."/>
            <person name="Schaffer R.J."/>
        </authorList>
    </citation>
    <scope>NUCLEOTIDE SEQUENCE [LARGE SCALE GENOMIC DNA]</scope>
    <source>
        <strain evidence="8">cv. Red5</strain>
    </source>
</reference>
<dbReference type="STRING" id="1590841.A0A2R6QHI5"/>
<evidence type="ECO:0000313" key="8">
    <source>
        <dbReference type="Proteomes" id="UP000241394"/>
    </source>
</evidence>
<accession>A0A2R6QHI5</accession>
<gene>
    <name evidence="7" type="ORF">CEY00_Acc18471</name>
</gene>
<organism evidence="7 8">
    <name type="scientific">Actinidia chinensis var. chinensis</name>
    <name type="common">Chinese soft-hair kiwi</name>
    <dbReference type="NCBI Taxonomy" id="1590841"/>
    <lineage>
        <taxon>Eukaryota</taxon>
        <taxon>Viridiplantae</taxon>
        <taxon>Streptophyta</taxon>
        <taxon>Embryophyta</taxon>
        <taxon>Tracheophyta</taxon>
        <taxon>Spermatophyta</taxon>
        <taxon>Magnoliopsida</taxon>
        <taxon>eudicotyledons</taxon>
        <taxon>Gunneridae</taxon>
        <taxon>Pentapetalae</taxon>
        <taxon>asterids</taxon>
        <taxon>Ericales</taxon>
        <taxon>Actinidiaceae</taxon>
        <taxon>Actinidia</taxon>
    </lineage>
</organism>
<evidence type="ECO:0000259" key="6">
    <source>
        <dbReference type="Pfam" id="PF05182"/>
    </source>
</evidence>
<feature type="domain" description="Pre-mRNA polyadenylation factor Fip1" evidence="6">
    <location>
        <begin position="400"/>
        <end position="442"/>
    </location>
</feature>
<proteinExistence type="inferred from homology"/>
<feature type="compositionally biased region" description="Pro residues" evidence="5">
    <location>
        <begin position="23"/>
        <end position="37"/>
    </location>
</feature>
<feature type="compositionally biased region" description="Basic and acidic residues" evidence="5">
    <location>
        <begin position="733"/>
        <end position="742"/>
    </location>
</feature>
<feature type="compositionally biased region" description="Basic and acidic residues" evidence="5">
    <location>
        <begin position="951"/>
        <end position="1058"/>
    </location>
</feature>
<name>A0A2R6QHI5_ACTCC</name>
<dbReference type="Pfam" id="PF05182">
    <property type="entry name" value="Fip1"/>
    <property type="match status" value="1"/>
</dbReference>
<dbReference type="FunCoup" id="A0A2R6QHI5">
    <property type="interactions" value="1885"/>
</dbReference>
<feature type="compositionally biased region" description="Basic and acidic residues" evidence="5">
    <location>
        <begin position="651"/>
        <end position="660"/>
    </location>
</feature>
<feature type="region of interest" description="Disordered" evidence="5">
    <location>
        <begin position="608"/>
        <end position="1266"/>
    </location>
</feature>
<feature type="region of interest" description="Disordered" evidence="5">
    <location>
        <begin position="192"/>
        <end position="212"/>
    </location>
</feature>
<dbReference type="GO" id="GO:0003723">
    <property type="term" value="F:RNA binding"/>
    <property type="evidence" value="ECO:0007669"/>
    <property type="project" value="TreeGrafter"/>
</dbReference>
<feature type="compositionally biased region" description="Basic and acidic residues" evidence="5">
    <location>
        <begin position="1344"/>
        <end position="1356"/>
    </location>
</feature>
<reference evidence="7 8" key="1">
    <citation type="submission" date="2017-07" db="EMBL/GenBank/DDBJ databases">
        <title>An improved, manually edited Actinidia chinensis var. chinensis (kiwifruit) genome highlights the challenges associated with draft genomes and gene prediction in plants.</title>
        <authorList>
            <person name="Pilkington S."/>
            <person name="Crowhurst R."/>
            <person name="Hilario E."/>
            <person name="Nardozza S."/>
            <person name="Fraser L."/>
            <person name="Peng Y."/>
            <person name="Gunaseelan K."/>
            <person name="Simpson R."/>
            <person name="Tahir J."/>
            <person name="Deroles S."/>
            <person name="Templeton K."/>
            <person name="Luo Z."/>
            <person name="Davy M."/>
            <person name="Cheng C."/>
            <person name="Mcneilage M."/>
            <person name="Scaglione D."/>
            <person name="Liu Y."/>
            <person name="Zhang Q."/>
            <person name="Datson P."/>
            <person name="De Silva N."/>
            <person name="Gardiner S."/>
            <person name="Bassett H."/>
            <person name="Chagne D."/>
            <person name="Mccallum J."/>
            <person name="Dzierzon H."/>
            <person name="Deng C."/>
            <person name="Wang Y.-Y."/>
            <person name="Barron N."/>
            <person name="Manako K."/>
            <person name="Bowen J."/>
            <person name="Foster T."/>
            <person name="Erridge Z."/>
            <person name="Tiffin H."/>
            <person name="Waite C."/>
            <person name="Davies K."/>
            <person name="Grierson E."/>
            <person name="Laing W."/>
            <person name="Kirk R."/>
            <person name="Chen X."/>
            <person name="Wood M."/>
            <person name="Montefiori M."/>
            <person name="Brummell D."/>
            <person name="Schwinn K."/>
            <person name="Catanach A."/>
            <person name="Fullerton C."/>
            <person name="Li D."/>
            <person name="Meiyalaghan S."/>
            <person name="Nieuwenhuizen N."/>
            <person name="Read N."/>
            <person name="Prakash R."/>
            <person name="Hunter D."/>
            <person name="Zhang H."/>
            <person name="Mckenzie M."/>
            <person name="Knabel M."/>
            <person name="Harris A."/>
            <person name="Allan A."/>
            <person name="Chen A."/>
            <person name="Janssen B."/>
            <person name="Plunkett B."/>
            <person name="Dwamena C."/>
            <person name="Voogd C."/>
            <person name="Leif D."/>
            <person name="Lafferty D."/>
            <person name="Souleyre E."/>
            <person name="Varkonyi-Gasic E."/>
            <person name="Gambi F."/>
            <person name="Hanley J."/>
            <person name="Yao J.-L."/>
            <person name="Cheung J."/>
            <person name="David K."/>
            <person name="Warren B."/>
            <person name="Marsh K."/>
            <person name="Snowden K."/>
            <person name="Lin-Wang K."/>
            <person name="Brian L."/>
            <person name="Martinez-Sanchez M."/>
            <person name="Wang M."/>
            <person name="Ileperuma N."/>
            <person name="Macnee N."/>
            <person name="Campin R."/>
            <person name="Mcatee P."/>
            <person name="Drummond R."/>
            <person name="Espley R."/>
            <person name="Ireland H."/>
            <person name="Wu R."/>
            <person name="Atkinson R."/>
            <person name="Karunairetnam S."/>
            <person name="Bulley S."/>
            <person name="Chunkath S."/>
            <person name="Hanley Z."/>
            <person name="Storey R."/>
            <person name="Thrimawithana A."/>
            <person name="Thomson S."/>
            <person name="David C."/>
            <person name="Testolin R."/>
        </authorList>
    </citation>
    <scope>NUCLEOTIDE SEQUENCE [LARGE SCALE GENOMIC DNA]</scope>
    <source>
        <strain evidence="8">cv. Red5</strain>
        <tissue evidence="7">Young leaf</tissue>
    </source>
</reference>
<feature type="region of interest" description="Disordered" evidence="5">
    <location>
        <begin position="1337"/>
        <end position="1379"/>
    </location>
</feature>
<feature type="compositionally biased region" description="Basic and acidic residues" evidence="5">
    <location>
        <begin position="1221"/>
        <end position="1255"/>
    </location>
</feature>
<keyword evidence="3" id="KW-0507">mRNA processing</keyword>
<keyword evidence="4" id="KW-0539">Nucleus</keyword>
<dbReference type="OMA" id="TGHHDIS"/>
<feature type="compositionally biased region" description="Basic and acidic residues" evidence="5">
    <location>
        <begin position="796"/>
        <end position="866"/>
    </location>
</feature>
<sequence>MEDDDEFGDLYTDVLQQFQPSASPLPPPEPPTQPPRNRPIDLNVNSDDEDILFGATNSNPKFNLTSSHQSQTLVFNSKILNLGKKEDKKVEKDEGLAQGLSNWASDRVVESGSGVRLQEMGFQDPNLVDESAIKFVVEEIDDKDDVLVEKDGVLIDRKEKNLGKFDVEEVDNGIANMGSEPMIPGVSDSVDHRKNHSNSAMSEGNDWDSDSEDDLQIVLNDNQQVPMVMDRAGVVGSDDDDEDGDPLVIVADSEPGHQPMEEKEWGDQAAQAVDGEREELGDAAKVNGGVAIAPKIGYCNAYYPYHSQFKYVRPGAAPMPGASPLGHAGPPGQVRPPVNMNPVTGFGRGDWRPPGIKNASPMQKNLNTGFGMPGWGNNTSGRGYGSGLDFTLPSHKTIFEVDIDSFEEKPWRLPGLDMSDFFNFGLNEGSWKDYCKQLEQLRLETTMQSKIRVYESGRTEKEYDPDLPPELAAAAGMHDISFENANHGKMDAGQSNIGKGPAHVRPPLPTGRAIQVETSYSERLPSIDTRPPRIRDSDSIIEIVLQDSADDDSFPGNDGTELPQNDPSREDFRGGPEMEGVIKEDNGHFDGFPHAYNGNKRELVKRRAPVMNTIKDSPNDGDRTLPIPLEAPVPYSPDSRGQASAYPGRDGGTRHDERQTKGRACNKSPNMTCSGSTLDKRFPDNKKEDSVESIDGKHSTRLSSPDTVGSAEEPDVEDGDALHDELVLVDGSSRVDREEMALDRTTTTDTSVDENPSPSVKKQKLSSRVEQSFVQETDDGDSKAARSTENSIARSESSRDYQRLRGSIDEEDVQHGRSERMGNLKRHYGEDEPSVRRQGRDERHKTDKHRMAEKGREESYSRRNLDPRLANHSHKKSDIDRRMDRDNSEGSWQRRDDDPHGRRARAEATRMQEHGDELGSRHRNKVRESEINKDEHLQLRKQLENGNSRGNQDKDVGSRHKERADHLKNRYENVDDPYIRRRKEEDHLRRDAEKEEIFHGLRENTSRQKRERDDVLDLRKRDDQVRTRDDDHHSVKHKEDGWIHRERGDRQRERNEWHRLKKSHGEKRERERGWGGIRSGQSAEDRVQVANARVKDQYKSSDRDNQFKDTSRHNEQLKRRDQVEDGSLSQLRGREDVHAGGNQLSNDERRPRQERASTRSDRAVGGSDNSRVHEKKHKENTRKNKDSEGSDQNSMIRSKRNQEDISGHMNEPVIPKSTIETGKHREHASSEDEQQDSRRGRSKLERWTSHKERDFTISTKSSSSLKVKKIEKYDSVGSSIATKLLEESSKTVENIDNQHPSGDKKDSGDPEIKNVDVKPLEDRHLDTVARLKKRSERFKLPMPSEKEAMVIKKMESESLPSAQSEPRTDSEIKPERPARKRRWINCKPVALKAIKRTRLNEGRCFMRVKEKPSSSVEGTSSR</sequence>
<comment type="subcellular location">
    <subcellularLocation>
        <location evidence="1">Nucleus</location>
    </subcellularLocation>
</comment>
<keyword evidence="8" id="KW-1185">Reference proteome</keyword>
<comment type="similarity">
    <text evidence="2">Belongs to the FIP1 family.</text>
</comment>
<feature type="compositionally biased region" description="Polar residues" evidence="5">
    <location>
        <begin position="1291"/>
        <end position="1300"/>
    </location>
</feature>
<evidence type="ECO:0000256" key="4">
    <source>
        <dbReference type="ARBA" id="ARBA00023242"/>
    </source>
</evidence>
<evidence type="ECO:0000256" key="1">
    <source>
        <dbReference type="ARBA" id="ARBA00004123"/>
    </source>
</evidence>
<dbReference type="PANTHER" id="PTHR36884:SF1">
    <property type="entry name" value="FIP1[V]-LIKE PROTEIN"/>
    <property type="match status" value="1"/>
</dbReference>
<dbReference type="InterPro" id="IPR044976">
    <property type="entry name" value="FIPS5/FIPS3-like"/>
</dbReference>
<feature type="compositionally biased region" description="Basic and acidic residues" evidence="5">
    <location>
        <begin position="678"/>
        <end position="698"/>
    </location>
</feature>
<feature type="compositionally biased region" description="Basic and acidic residues" evidence="5">
    <location>
        <begin position="1301"/>
        <end position="1322"/>
    </location>
</feature>
<dbReference type="EMBL" id="NKQK01000016">
    <property type="protein sequence ID" value="PSS08102.1"/>
    <property type="molecule type" value="Genomic_DNA"/>
</dbReference>
<feature type="region of interest" description="Disordered" evidence="5">
    <location>
        <begin position="1286"/>
        <end position="1322"/>
    </location>
</feature>
<evidence type="ECO:0000256" key="3">
    <source>
        <dbReference type="ARBA" id="ARBA00022664"/>
    </source>
</evidence>
<feature type="compositionally biased region" description="Polar residues" evidence="5">
    <location>
        <begin position="667"/>
        <end position="677"/>
    </location>
</feature>
<evidence type="ECO:0000313" key="7">
    <source>
        <dbReference type="EMBL" id="PSS08102.1"/>
    </source>
</evidence>
<dbReference type="InParanoid" id="A0A2R6QHI5"/>
<feature type="compositionally biased region" description="Basic and acidic residues" evidence="5">
    <location>
        <begin position="1366"/>
        <end position="1377"/>
    </location>
</feature>
<evidence type="ECO:0000256" key="2">
    <source>
        <dbReference type="ARBA" id="ARBA00007459"/>
    </source>
</evidence>
<comment type="caution">
    <text evidence="7">The sequence shown here is derived from an EMBL/GenBank/DDBJ whole genome shotgun (WGS) entry which is preliminary data.</text>
</comment>
<dbReference type="InterPro" id="IPR007854">
    <property type="entry name" value="Fip1_dom"/>
</dbReference>
<feature type="region of interest" description="Disordered" evidence="5">
    <location>
        <begin position="19"/>
        <end position="45"/>
    </location>
</feature>
<feature type="compositionally biased region" description="Basic and acidic residues" evidence="5">
    <location>
        <begin position="1083"/>
        <end position="1123"/>
    </location>
</feature>
<dbReference type="OrthoDB" id="1917198at2759"/>
<feature type="compositionally biased region" description="Basic and acidic residues" evidence="5">
    <location>
        <begin position="567"/>
        <end position="588"/>
    </location>
</feature>
<feature type="compositionally biased region" description="Polar residues" evidence="5">
    <location>
        <begin position="744"/>
        <end position="775"/>
    </location>
</feature>
<dbReference type="GO" id="GO:0006397">
    <property type="term" value="P:mRNA processing"/>
    <property type="evidence" value="ECO:0007669"/>
    <property type="project" value="UniProtKB-KW"/>
</dbReference>
<dbReference type="PANTHER" id="PTHR36884">
    <property type="entry name" value="FIP1[III]-LIKE PROTEIN"/>
    <property type="match status" value="1"/>
</dbReference>
<dbReference type="GO" id="GO:0016607">
    <property type="term" value="C:nuclear speck"/>
    <property type="evidence" value="ECO:0007669"/>
    <property type="project" value="TreeGrafter"/>
</dbReference>
<feature type="compositionally biased region" description="Basic and acidic residues" evidence="5">
    <location>
        <begin position="1146"/>
        <end position="1162"/>
    </location>
</feature>
<dbReference type="Proteomes" id="UP000241394">
    <property type="component" value="Chromosome LG16"/>
</dbReference>
<feature type="compositionally biased region" description="Basic and acidic residues" evidence="5">
    <location>
        <begin position="876"/>
        <end position="943"/>
    </location>
</feature>
<evidence type="ECO:0000256" key="5">
    <source>
        <dbReference type="SAM" id="MobiDB-lite"/>
    </source>
</evidence>
<protein>
    <submittedName>
        <fullName evidence="7">FIP1[V]-like</fullName>
    </submittedName>
</protein>